<evidence type="ECO:0000313" key="2">
    <source>
        <dbReference type="Proteomes" id="UP000019487"/>
    </source>
</evidence>
<sequence>MSMKSKKQAYDDNGKLSALIQSPTIQSSSQRTLLALTATFRNQKTLGLCLRDITQAYIQSQSQLIRRFYIVPSSEMDLTPGTVLCVCRPTTLRHPRSRQPLVSHLPWSSHQETQHDPCILYTNKPSTGFSIVGLQTDDTLFAGNSTFAAMEHDKLSEATFAAKPRKELTLTTPLKLNRAKFLQHVTTQCEDMPGTRGKVRKGASPKDQYIAQRARDAYIATVCQPEASLDLSFASQVVGVGAAADELRVPCQECSNCLLIGLTMVYSTHPDTAQKPRTKIYALGERLEVYDLMNRVIDVIQNNYLEYGTIFGPDLATQIWKETKTVSTLREFCIATKVMHLDGSGTQGLQIMRDAVY</sequence>
<protein>
    <recommendedName>
        <fullName evidence="3">Reverse transcriptase Ty1/copia-type domain-containing protein</fullName>
    </recommendedName>
</protein>
<dbReference type="Proteomes" id="UP000019487">
    <property type="component" value="Unassembled WGS sequence"/>
</dbReference>
<dbReference type="HOGENOM" id="CLU_776494_0_0_1"/>
<comment type="caution">
    <text evidence="1">The sequence shown here is derived from an EMBL/GenBank/DDBJ whole genome shotgun (WGS) entry which is preliminary data.</text>
</comment>
<gene>
    <name evidence="1" type="ORF">SBOR_6644</name>
</gene>
<dbReference type="AlphaFoldDB" id="W9CAZ0"/>
<evidence type="ECO:0000313" key="1">
    <source>
        <dbReference type="EMBL" id="ESZ92978.1"/>
    </source>
</evidence>
<evidence type="ECO:0008006" key="3">
    <source>
        <dbReference type="Google" id="ProtNLM"/>
    </source>
</evidence>
<organism evidence="1 2">
    <name type="scientific">Sclerotinia borealis (strain F-4128)</name>
    <dbReference type="NCBI Taxonomy" id="1432307"/>
    <lineage>
        <taxon>Eukaryota</taxon>
        <taxon>Fungi</taxon>
        <taxon>Dikarya</taxon>
        <taxon>Ascomycota</taxon>
        <taxon>Pezizomycotina</taxon>
        <taxon>Leotiomycetes</taxon>
        <taxon>Helotiales</taxon>
        <taxon>Sclerotiniaceae</taxon>
        <taxon>Sclerotinia</taxon>
    </lineage>
</organism>
<name>W9CAZ0_SCLBF</name>
<reference evidence="1 2" key="1">
    <citation type="journal article" date="2014" name="Genome Announc.">
        <title>Draft genome sequence of Sclerotinia borealis, a psychrophilic plant pathogenic fungus.</title>
        <authorList>
            <person name="Mardanov A.V."/>
            <person name="Beletsky A.V."/>
            <person name="Kadnikov V.V."/>
            <person name="Ignatov A.N."/>
            <person name="Ravin N.V."/>
        </authorList>
    </citation>
    <scope>NUCLEOTIDE SEQUENCE [LARGE SCALE GENOMIC DNA]</scope>
    <source>
        <strain evidence="2">F-4157</strain>
    </source>
</reference>
<dbReference type="OrthoDB" id="3564017at2759"/>
<dbReference type="EMBL" id="AYSA01000348">
    <property type="protein sequence ID" value="ESZ92978.1"/>
    <property type="molecule type" value="Genomic_DNA"/>
</dbReference>
<dbReference type="STRING" id="1432307.W9CAZ0"/>
<keyword evidence="2" id="KW-1185">Reference proteome</keyword>
<accession>W9CAZ0</accession>
<proteinExistence type="predicted"/>